<evidence type="ECO:0000313" key="4">
    <source>
        <dbReference type="Proteomes" id="UP001152803"/>
    </source>
</evidence>
<evidence type="ECO:0000313" key="3">
    <source>
        <dbReference type="EMBL" id="KAJ8289214.1"/>
    </source>
</evidence>
<dbReference type="SUPFAM" id="SSF48225">
    <property type="entry name" value="Seven-hairpin glycosidases"/>
    <property type="match status" value="1"/>
</dbReference>
<comment type="caution">
    <text evidence="3">The sequence shown here is derived from an EMBL/GenBank/DDBJ whole genome shotgun (WGS) entry which is preliminary data.</text>
</comment>
<dbReference type="InterPro" id="IPR001382">
    <property type="entry name" value="Glyco_hydro_47"/>
</dbReference>
<feature type="region of interest" description="Disordered" evidence="2">
    <location>
        <begin position="367"/>
        <end position="389"/>
    </location>
</feature>
<keyword evidence="4" id="KW-1185">Reference proteome</keyword>
<dbReference type="GO" id="GO:0004571">
    <property type="term" value="F:mannosyl-oligosaccharide 1,2-alpha-mannosidase activity"/>
    <property type="evidence" value="ECO:0007669"/>
    <property type="project" value="InterPro"/>
</dbReference>
<dbReference type="InterPro" id="IPR012341">
    <property type="entry name" value="6hp_glycosidase-like_sf"/>
</dbReference>
<dbReference type="Gene3D" id="1.50.10.10">
    <property type="match status" value="1"/>
</dbReference>
<dbReference type="InterPro" id="IPR036026">
    <property type="entry name" value="Seven-hairpin_glycosidases"/>
</dbReference>
<evidence type="ECO:0000256" key="2">
    <source>
        <dbReference type="SAM" id="MobiDB-lite"/>
    </source>
</evidence>
<dbReference type="AlphaFoldDB" id="A0A9Q1I915"/>
<reference evidence="3" key="1">
    <citation type="journal article" date="2023" name="Science">
        <title>Genome structures resolve the early diversification of teleost fishes.</title>
        <authorList>
            <person name="Parey E."/>
            <person name="Louis A."/>
            <person name="Montfort J."/>
            <person name="Bouchez O."/>
            <person name="Roques C."/>
            <person name="Iampietro C."/>
            <person name="Lluch J."/>
            <person name="Castinel A."/>
            <person name="Donnadieu C."/>
            <person name="Desvignes T."/>
            <person name="Floi Bucao C."/>
            <person name="Jouanno E."/>
            <person name="Wen M."/>
            <person name="Mejri S."/>
            <person name="Dirks R."/>
            <person name="Jansen H."/>
            <person name="Henkel C."/>
            <person name="Chen W.J."/>
            <person name="Zahm M."/>
            <person name="Cabau C."/>
            <person name="Klopp C."/>
            <person name="Thompson A.W."/>
            <person name="Robinson-Rechavi M."/>
            <person name="Braasch I."/>
            <person name="Lecointre G."/>
            <person name="Bobe J."/>
            <person name="Postlethwait J.H."/>
            <person name="Berthelot C."/>
            <person name="Roest Crollius H."/>
            <person name="Guiguen Y."/>
        </authorList>
    </citation>
    <scope>NUCLEOTIDE SEQUENCE</scope>
    <source>
        <strain evidence="3">Concon-B</strain>
    </source>
</reference>
<protein>
    <submittedName>
        <fullName evidence="3">Uncharacterized protein</fullName>
    </submittedName>
</protein>
<comment type="similarity">
    <text evidence="1">Belongs to the glycosyl hydrolase 47 family.</text>
</comment>
<dbReference type="Proteomes" id="UP001152803">
    <property type="component" value="Unassembled WGS sequence"/>
</dbReference>
<gene>
    <name evidence="3" type="ORF">COCON_G00018730</name>
</gene>
<feature type="region of interest" description="Disordered" evidence="2">
    <location>
        <begin position="209"/>
        <end position="251"/>
    </location>
</feature>
<organism evidence="3 4">
    <name type="scientific">Conger conger</name>
    <name type="common">Conger eel</name>
    <name type="synonym">Muraena conger</name>
    <dbReference type="NCBI Taxonomy" id="82655"/>
    <lineage>
        <taxon>Eukaryota</taxon>
        <taxon>Metazoa</taxon>
        <taxon>Chordata</taxon>
        <taxon>Craniata</taxon>
        <taxon>Vertebrata</taxon>
        <taxon>Euteleostomi</taxon>
        <taxon>Actinopterygii</taxon>
        <taxon>Neopterygii</taxon>
        <taxon>Teleostei</taxon>
        <taxon>Anguilliformes</taxon>
        <taxon>Congridae</taxon>
        <taxon>Conger</taxon>
    </lineage>
</organism>
<accession>A0A9Q1I915</accession>
<proteinExistence type="inferred from homology"/>
<dbReference type="GO" id="GO:0005975">
    <property type="term" value="P:carbohydrate metabolic process"/>
    <property type="evidence" value="ECO:0007669"/>
    <property type="project" value="InterPro"/>
</dbReference>
<evidence type="ECO:0000256" key="1">
    <source>
        <dbReference type="ARBA" id="ARBA00007658"/>
    </source>
</evidence>
<sequence>MSQGLGNAGTPECRNAVYLPLTGVGTSRMPALVSRPGCNGYGREGSRAGPGARARARVTCAPLRAYAFLNSGAVPCQSEAGVGAEHAHDESPLLVWQPPQVSGPGAMTQRLVNATAEWRKRGPRGTPEAVKHFNNTRVGEEPLRLAGRKRGLCSVAASTPSHPPTPLKRVIRPLEPDALITPFCHCSADGAARAVNTVLTAAGDGAELSASPGAPGPGAFGRSVTSSGLSARGGNAARDRGKNPEPAGNYGIDESRRAHIFYDCDSVLRITVSCRNADESDGNQAVVSETPFPVPSLISLGSMMKFAWDNYKHYAWGKNELRPLTKNGHIGNMFGDYVLSRPQRLPLGAVWGSATPLLFSRISGSTAADRMGGNWETRRGQGFSRVPAR</sequence>
<dbReference type="Pfam" id="PF01532">
    <property type="entry name" value="Glyco_hydro_47"/>
    <property type="match status" value="1"/>
</dbReference>
<name>A0A9Q1I915_CONCO</name>
<dbReference type="GO" id="GO:0005509">
    <property type="term" value="F:calcium ion binding"/>
    <property type="evidence" value="ECO:0007669"/>
    <property type="project" value="InterPro"/>
</dbReference>
<dbReference type="EMBL" id="JAFJMO010000001">
    <property type="protein sequence ID" value="KAJ8289214.1"/>
    <property type="molecule type" value="Genomic_DNA"/>
</dbReference>
<dbReference type="GO" id="GO:0016020">
    <property type="term" value="C:membrane"/>
    <property type="evidence" value="ECO:0007669"/>
    <property type="project" value="InterPro"/>
</dbReference>
<dbReference type="OrthoDB" id="8118055at2759"/>